<comment type="caution">
    <text evidence="22">The sequence shown here is derived from an EMBL/GenBank/DDBJ whole genome shotgun (WGS) entry which is preliminary data.</text>
</comment>
<dbReference type="SUPFAM" id="SSF53613">
    <property type="entry name" value="Ribokinase-like"/>
    <property type="match status" value="1"/>
</dbReference>
<dbReference type="EC" id="4.2.1.136" evidence="19"/>
<keyword evidence="12 17" id="KW-0456">Lyase</keyword>
<evidence type="ECO:0000256" key="13">
    <source>
        <dbReference type="ARBA" id="ARBA00023268"/>
    </source>
</evidence>
<dbReference type="InterPro" id="IPR000631">
    <property type="entry name" value="CARKD"/>
</dbReference>
<comment type="cofactor">
    <cofactor evidence="17">
        <name>Mg(2+)</name>
        <dbReference type="ChEBI" id="CHEBI:18420"/>
    </cofactor>
</comment>
<keyword evidence="11 18" id="KW-0413">Isomerase</keyword>
<evidence type="ECO:0000256" key="8">
    <source>
        <dbReference type="ARBA" id="ARBA00022857"/>
    </source>
</evidence>
<dbReference type="CDD" id="cd01171">
    <property type="entry name" value="YXKO-related"/>
    <property type="match status" value="1"/>
</dbReference>
<dbReference type="PIRSF" id="PIRSF017184">
    <property type="entry name" value="Nnr"/>
    <property type="match status" value="1"/>
</dbReference>
<dbReference type="InterPro" id="IPR030677">
    <property type="entry name" value="Nnr"/>
</dbReference>
<evidence type="ECO:0000256" key="17">
    <source>
        <dbReference type="HAMAP-Rule" id="MF_01965"/>
    </source>
</evidence>
<comment type="caution">
    <text evidence="18">Lacks conserved residue(s) required for the propagation of feature annotation.</text>
</comment>
<feature type="binding site" evidence="18">
    <location>
        <begin position="60"/>
        <end position="64"/>
    </location>
    <ligand>
        <name>(6S)-NADPHX</name>
        <dbReference type="ChEBI" id="CHEBI:64076"/>
    </ligand>
</feature>
<feature type="binding site" evidence="17">
    <location>
        <position position="440"/>
    </location>
    <ligand>
        <name>AMP</name>
        <dbReference type="ChEBI" id="CHEBI:456215"/>
    </ligand>
</feature>
<evidence type="ECO:0000259" key="21">
    <source>
        <dbReference type="PROSITE" id="PS51385"/>
    </source>
</evidence>
<feature type="binding site" evidence="18">
    <location>
        <position position="127"/>
    </location>
    <ligand>
        <name>K(+)</name>
        <dbReference type="ChEBI" id="CHEBI:29103"/>
    </ligand>
</feature>
<comment type="function">
    <text evidence="14 19">Bifunctional enzyme that catalyzes the epimerization of the S- and R-forms of NAD(P)HX and the dehydration of the S-form of NAD(P)HX at the expense of ADP, which is converted to AMP. This allows the repair of both epimers of NAD(P)HX, a damaged form of NAD(P)H that is a result of enzymatic or heat-dependent hydration.</text>
</comment>
<evidence type="ECO:0000256" key="6">
    <source>
        <dbReference type="ARBA" id="ARBA00022741"/>
    </source>
</evidence>
<feature type="binding site" evidence="17">
    <location>
        <position position="321"/>
    </location>
    <ligand>
        <name>(6S)-NADPHX</name>
        <dbReference type="ChEBI" id="CHEBI:64076"/>
    </ligand>
</feature>
<evidence type="ECO:0000256" key="18">
    <source>
        <dbReference type="HAMAP-Rule" id="MF_01966"/>
    </source>
</evidence>
<comment type="function">
    <text evidence="17">Catalyzes the dehydration of the S-form of NAD(P)HX at the expense of ADP, which is converted to AMP. Together with NAD(P)HX epimerase, which catalyzes the epimerization of the S- and R-forms, the enzyme allows the repair of both epimers of NAD(P)HX, a damaged form of NAD(P)H that is a result of enzymatic or heat-dependent hydration.</text>
</comment>
<dbReference type="EMBL" id="JACOFT010000002">
    <property type="protein sequence ID" value="MBC3811183.1"/>
    <property type="molecule type" value="Genomic_DNA"/>
</dbReference>
<feature type="binding site" evidence="17">
    <location>
        <begin position="411"/>
        <end position="415"/>
    </location>
    <ligand>
        <name>AMP</name>
        <dbReference type="ChEBI" id="CHEBI:456215"/>
    </ligand>
</feature>
<organism evidence="22 23">
    <name type="scientific">Undibacterium aquatile</name>
    <dbReference type="NCBI Taxonomy" id="1537398"/>
    <lineage>
        <taxon>Bacteria</taxon>
        <taxon>Pseudomonadati</taxon>
        <taxon>Pseudomonadota</taxon>
        <taxon>Betaproteobacteria</taxon>
        <taxon>Burkholderiales</taxon>
        <taxon>Oxalobacteraceae</taxon>
        <taxon>Undibacterium</taxon>
    </lineage>
</organism>
<dbReference type="PROSITE" id="PS51385">
    <property type="entry name" value="YJEF_N"/>
    <property type="match status" value="1"/>
</dbReference>
<comment type="function">
    <text evidence="18">Catalyzes the epimerization of the S- and R-forms of NAD(P)HX, a damaged form of NAD(P)H that is a result of enzymatic or heat-dependent hydration. This is a prerequisite for the S-specific NAD(P)H-hydrate dehydratase to allow the repair of both epimers of NAD(P)HX.</text>
</comment>
<comment type="similarity">
    <text evidence="18">Belongs to the NnrE/AIBP family.</text>
</comment>
<dbReference type="SUPFAM" id="SSF64153">
    <property type="entry name" value="YjeF N-terminal domain-like"/>
    <property type="match status" value="1"/>
</dbReference>
<dbReference type="Gene3D" id="3.40.1190.20">
    <property type="match status" value="1"/>
</dbReference>
<feature type="binding site" evidence="18">
    <location>
        <position position="167"/>
    </location>
    <ligand>
        <name>K(+)</name>
        <dbReference type="ChEBI" id="CHEBI:29103"/>
    </ligand>
</feature>
<feature type="binding site" evidence="17">
    <location>
        <position position="374"/>
    </location>
    <ligand>
        <name>(6S)-NADPHX</name>
        <dbReference type="ChEBI" id="CHEBI:64076"/>
    </ligand>
</feature>
<feature type="binding site" evidence="17">
    <location>
        <position position="267"/>
    </location>
    <ligand>
        <name>(6S)-NADPHX</name>
        <dbReference type="ChEBI" id="CHEBI:64076"/>
    </ligand>
</feature>
<dbReference type="HAMAP" id="MF_01966">
    <property type="entry name" value="NADHX_epimerase"/>
    <property type="match status" value="1"/>
</dbReference>
<evidence type="ECO:0000259" key="20">
    <source>
        <dbReference type="PROSITE" id="PS51383"/>
    </source>
</evidence>
<dbReference type="Proteomes" id="UP000637632">
    <property type="component" value="Unassembled WGS sequence"/>
</dbReference>
<evidence type="ECO:0000256" key="14">
    <source>
        <dbReference type="ARBA" id="ARBA00025153"/>
    </source>
</evidence>
<keyword evidence="8 17" id="KW-0521">NADP</keyword>
<comment type="catalytic activity">
    <reaction evidence="2 18 19">
        <text>(6R)-NADPHX = (6S)-NADPHX</text>
        <dbReference type="Rhea" id="RHEA:32227"/>
        <dbReference type="ChEBI" id="CHEBI:64076"/>
        <dbReference type="ChEBI" id="CHEBI:64077"/>
        <dbReference type="EC" id="5.1.99.6"/>
    </reaction>
</comment>
<keyword evidence="7 17" id="KW-0067">ATP-binding</keyword>
<feature type="binding site" evidence="18">
    <location>
        <begin position="131"/>
        <end position="137"/>
    </location>
    <ligand>
        <name>(6S)-NADPHX</name>
        <dbReference type="ChEBI" id="CHEBI:64076"/>
    </ligand>
</feature>
<dbReference type="InterPro" id="IPR029056">
    <property type="entry name" value="Ribokinase-like"/>
</dbReference>
<keyword evidence="9 18" id="KW-0630">Potassium</keyword>
<dbReference type="Pfam" id="PF01256">
    <property type="entry name" value="Carb_kinase"/>
    <property type="match status" value="1"/>
</dbReference>
<evidence type="ECO:0000256" key="1">
    <source>
        <dbReference type="ARBA" id="ARBA00000013"/>
    </source>
</evidence>
<evidence type="ECO:0000256" key="11">
    <source>
        <dbReference type="ARBA" id="ARBA00023235"/>
    </source>
</evidence>
<feature type="binding site" evidence="17">
    <location>
        <position position="441"/>
    </location>
    <ligand>
        <name>(6S)-NADPHX</name>
        <dbReference type="ChEBI" id="CHEBI:64076"/>
    </ligand>
</feature>
<dbReference type="PANTHER" id="PTHR12592">
    <property type="entry name" value="ATP-DEPENDENT (S)-NAD(P)H-HYDRATE DEHYDRATASE FAMILY MEMBER"/>
    <property type="match status" value="1"/>
</dbReference>
<dbReference type="NCBIfam" id="TIGR00197">
    <property type="entry name" value="yjeF_nterm"/>
    <property type="match status" value="1"/>
</dbReference>
<evidence type="ECO:0000256" key="15">
    <source>
        <dbReference type="ARBA" id="ARBA00048238"/>
    </source>
</evidence>
<evidence type="ECO:0000256" key="16">
    <source>
        <dbReference type="ARBA" id="ARBA00049209"/>
    </source>
</evidence>
<evidence type="ECO:0000256" key="3">
    <source>
        <dbReference type="ARBA" id="ARBA00006001"/>
    </source>
</evidence>
<dbReference type="Pfam" id="PF03853">
    <property type="entry name" value="YjeF_N"/>
    <property type="match status" value="1"/>
</dbReference>
<evidence type="ECO:0000256" key="2">
    <source>
        <dbReference type="ARBA" id="ARBA00000909"/>
    </source>
</evidence>
<keyword evidence="6 17" id="KW-0547">Nucleotide-binding</keyword>
<reference evidence="22 23" key="1">
    <citation type="submission" date="2020-08" db="EMBL/GenBank/DDBJ databases">
        <title>Novel species isolated from subtropical streams in China.</title>
        <authorList>
            <person name="Lu H."/>
        </authorList>
    </citation>
    <scope>NUCLEOTIDE SEQUENCE [LARGE SCALE GENOMIC DNA]</scope>
    <source>
        <strain evidence="22 23">CCTCC AB 2015119</strain>
    </source>
</reference>
<keyword evidence="10 17" id="KW-0520">NAD</keyword>
<sequence length="509" mass="53038">MPDYLTLFSSKQIRELETSGKKQRPGTSLMQKAGEAAANFVMSLLGQVCAPILVVAGPGNNGGDACETAANLSSHGYDVSILLCANSEKYSPDALFCFEHAVANGARVISPKDFQAILEPHWHLIIDGLFGIGLTREITGVCADIVAKLNSISSEKNIPILALDIPSGLDADTGVVLGEHNIAIRANYTLTFIGNKPGLHTADGKDYAGKVTVADLDIPEYLYPISTCLLNCPESFEFSVPDRKQNSHKGSYGEVVIIGGANGMTGAGILAARSALFSGAGKVFIGFIHSAITYDSSYPEIMCRNAKDIQYATGVIVAGPGMGICQTAKDILHSILDSNAPLVLDADALNLIASDVALQIKLSNRTTATILTPHPLEAARLLGVTAKEIQSNRLSTANQLSAKFNAVVILKGAGSIIGLPDGSLRINTSGNPGLATGGTGDVLAGLCGALLAQGFDCFHAAQLATWVHGNAADILVSKGVGPLGICASELPVEIRAGLNSLVNSHRNQV</sequence>
<evidence type="ECO:0000256" key="9">
    <source>
        <dbReference type="ARBA" id="ARBA00022958"/>
    </source>
</evidence>
<evidence type="ECO:0000256" key="19">
    <source>
        <dbReference type="PIRNR" id="PIRNR017184"/>
    </source>
</evidence>
<dbReference type="PANTHER" id="PTHR12592:SF0">
    <property type="entry name" value="ATP-DEPENDENT (S)-NAD(P)H-HYDRATE DEHYDRATASE"/>
    <property type="match status" value="1"/>
</dbReference>
<comment type="cofactor">
    <cofactor evidence="18 19">
        <name>K(+)</name>
        <dbReference type="ChEBI" id="CHEBI:29103"/>
    </cofactor>
    <text evidence="18 19">Binds 1 potassium ion per subunit.</text>
</comment>
<accession>A0ABR6XEN0</accession>
<dbReference type="InterPro" id="IPR036652">
    <property type="entry name" value="YjeF_N_dom_sf"/>
</dbReference>
<feature type="domain" description="YjeF N-terminal" evidence="21">
    <location>
        <begin position="9"/>
        <end position="224"/>
    </location>
</feature>
<feature type="binding site" evidence="18">
    <location>
        <position position="164"/>
    </location>
    <ligand>
        <name>(6S)-NADPHX</name>
        <dbReference type="ChEBI" id="CHEBI:64076"/>
    </ligand>
</feature>
<dbReference type="Gene3D" id="3.40.50.10260">
    <property type="entry name" value="YjeF N-terminal domain"/>
    <property type="match status" value="1"/>
</dbReference>
<comment type="similarity">
    <text evidence="17">Belongs to the NnrD/CARKD family.</text>
</comment>
<gene>
    <name evidence="17" type="primary">nnrD</name>
    <name evidence="18" type="synonym">nnrE</name>
    <name evidence="22" type="ORF">H8K26_06980</name>
</gene>
<dbReference type="NCBIfam" id="TIGR00196">
    <property type="entry name" value="yjeF_cterm"/>
    <property type="match status" value="1"/>
</dbReference>
<feature type="domain" description="YjeF C-terminal" evidence="20">
    <location>
        <begin position="232"/>
        <end position="501"/>
    </location>
</feature>
<feature type="binding site" evidence="18">
    <location>
        <position position="61"/>
    </location>
    <ligand>
        <name>K(+)</name>
        <dbReference type="ChEBI" id="CHEBI:29103"/>
    </ligand>
</feature>
<name>A0ABR6XEN0_9BURK</name>
<keyword evidence="5 18" id="KW-0479">Metal-binding</keyword>
<keyword evidence="23" id="KW-1185">Reference proteome</keyword>
<evidence type="ECO:0000256" key="4">
    <source>
        <dbReference type="ARBA" id="ARBA00009524"/>
    </source>
</evidence>
<comment type="similarity">
    <text evidence="4 19">In the C-terminal section; belongs to the NnrD/CARKD family.</text>
</comment>
<dbReference type="InterPro" id="IPR004443">
    <property type="entry name" value="YjeF_N_dom"/>
</dbReference>
<evidence type="ECO:0000256" key="12">
    <source>
        <dbReference type="ARBA" id="ARBA00023239"/>
    </source>
</evidence>
<comment type="catalytic activity">
    <reaction evidence="16 17 19">
        <text>(6S)-NADPHX + ADP = AMP + phosphate + NADPH + H(+)</text>
        <dbReference type="Rhea" id="RHEA:32235"/>
        <dbReference type="ChEBI" id="CHEBI:15378"/>
        <dbReference type="ChEBI" id="CHEBI:43474"/>
        <dbReference type="ChEBI" id="CHEBI:57783"/>
        <dbReference type="ChEBI" id="CHEBI:64076"/>
        <dbReference type="ChEBI" id="CHEBI:456215"/>
        <dbReference type="ChEBI" id="CHEBI:456216"/>
        <dbReference type="EC" id="4.2.1.136"/>
    </reaction>
</comment>
<comment type="catalytic activity">
    <reaction evidence="1 18 19">
        <text>(6R)-NADHX = (6S)-NADHX</text>
        <dbReference type="Rhea" id="RHEA:32215"/>
        <dbReference type="ChEBI" id="CHEBI:64074"/>
        <dbReference type="ChEBI" id="CHEBI:64075"/>
        <dbReference type="EC" id="5.1.99.6"/>
    </reaction>
</comment>
<protein>
    <recommendedName>
        <fullName evidence="19">Bifunctional NAD(P)H-hydrate repair enzyme</fullName>
    </recommendedName>
    <alternativeName>
        <fullName evidence="19">Nicotinamide nucleotide repair protein</fullName>
    </alternativeName>
    <domain>
        <recommendedName>
            <fullName evidence="19">ADP-dependent (S)-NAD(P)H-hydrate dehydratase</fullName>
            <ecNumber evidence="19">4.2.1.136</ecNumber>
        </recommendedName>
        <alternativeName>
            <fullName evidence="19">ADP-dependent NAD(P)HX dehydratase</fullName>
        </alternativeName>
    </domain>
    <domain>
        <recommendedName>
            <fullName evidence="19">NAD(P)H-hydrate epimerase</fullName>
            <ecNumber evidence="19">5.1.99.6</ecNumber>
        </recommendedName>
    </domain>
</protein>
<evidence type="ECO:0000256" key="7">
    <source>
        <dbReference type="ARBA" id="ARBA00022840"/>
    </source>
</evidence>
<dbReference type="HAMAP" id="MF_01965">
    <property type="entry name" value="NADHX_dehydratase"/>
    <property type="match status" value="1"/>
</dbReference>
<evidence type="ECO:0000313" key="22">
    <source>
        <dbReference type="EMBL" id="MBC3811183.1"/>
    </source>
</evidence>
<proteinExistence type="inferred from homology"/>
<dbReference type="EC" id="5.1.99.6" evidence="19"/>
<evidence type="ECO:0000313" key="23">
    <source>
        <dbReference type="Proteomes" id="UP000637632"/>
    </source>
</evidence>
<evidence type="ECO:0000256" key="5">
    <source>
        <dbReference type="ARBA" id="ARBA00022723"/>
    </source>
</evidence>
<comment type="catalytic activity">
    <reaction evidence="15 17 19">
        <text>(6S)-NADHX + ADP = AMP + phosphate + NADH + H(+)</text>
        <dbReference type="Rhea" id="RHEA:32223"/>
        <dbReference type="ChEBI" id="CHEBI:15378"/>
        <dbReference type="ChEBI" id="CHEBI:43474"/>
        <dbReference type="ChEBI" id="CHEBI:57945"/>
        <dbReference type="ChEBI" id="CHEBI:64074"/>
        <dbReference type="ChEBI" id="CHEBI:456215"/>
        <dbReference type="ChEBI" id="CHEBI:456216"/>
        <dbReference type="EC" id="4.2.1.136"/>
    </reaction>
</comment>
<evidence type="ECO:0000256" key="10">
    <source>
        <dbReference type="ARBA" id="ARBA00023027"/>
    </source>
</evidence>
<comment type="similarity">
    <text evidence="3 19">In the N-terminal section; belongs to the NnrE/AIBP family.</text>
</comment>
<keyword evidence="13" id="KW-0511">Multifunctional enzyme</keyword>
<dbReference type="PROSITE" id="PS51383">
    <property type="entry name" value="YJEF_C_3"/>
    <property type="match status" value="1"/>
</dbReference>
<comment type="subunit">
    <text evidence="17">Homotetramer.</text>
</comment>